<gene>
    <name evidence="1" type="ORF">EU556_21230</name>
</gene>
<dbReference type="OrthoDB" id="1467525at2"/>
<evidence type="ECO:0000313" key="2">
    <source>
        <dbReference type="Proteomes" id="UP000298337"/>
    </source>
</evidence>
<dbReference type="AlphaFoldDB" id="A0A4Z0P3D6"/>
<dbReference type="EMBL" id="SRLA01000005">
    <property type="protein sequence ID" value="TGE04708.1"/>
    <property type="molecule type" value="Genomic_DNA"/>
</dbReference>
<dbReference type="RefSeq" id="WP_135436149.1">
    <property type="nucleotide sequence ID" value="NZ_SRLA01000005.1"/>
</dbReference>
<sequence length="257" mass="28963">MMQKYSSWARPLIQAGKALSLCILLGTAGCKNETEAVPDQSQEYYPLEVGSYRIYDVVDSVFNANVPRVTRFQFKEEVASEQTADATGRLVYQVIRSRRATTADAWKVDSVLTVSTSQRNVIVMRNNVRTVELVFPVAEGKEWYNNAFNTYNELEPDSAANLNRAYLRVGQPFTIVSNGKSYSYPSTITTLNNLSNAITGVNQFYYTVLRNVYAQGVGPVYRARRRYIYCQTGNCVPNPAYIYLGQSRSEILVESSK</sequence>
<dbReference type="Proteomes" id="UP000298337">
    <property type="component" value="Unassembled WGS sequence"/>
</dbReference>
<accession>A0A4Z0P3D6</accession>
<dbReference type="PROSITE" id="PS51257">
    <property type="entry name" value="PROKAR_LIPOPROTEIN"/>
    <property type="match status" value="1"/>
</dbReference>
<name>A0A4Z0P3D6_9BACT</name>
<keyword evidence="2" id="KW-1185">Reference proteome</keyword>
<reference evidence="1 2" key="1">
    <citation type="submission" date="2019-04" db="EMBL/GenBank/DDBJ databases">
        <authorList>
            <person name="Feng G."/>
            <person name="Zhang J."/>
            <person name="Zhu H."/>
        </authorList>
    </citation>
    <scope>NUCLEOTIDE SEQUENCE [LARGE SCALE GENOMIC DNA]</scope>
    <source>
        <strain evidence="1 2">92R-1</strain>
    </source>
</reference>
<comment type="caution">
    <text evidence="1">The sequence shown here is derived from an EMBL/GenBank/DDBJ whole genome shotgun (WGS) entry which is preliminary data.</text>
</comment>
<protein>
    <submittedName>
        <fullName evidence="1">Uncharacterized protein</fullName>
    </submittedName>
</protein>
<evidence type="ECO:0000313" key="1">
    <source>
        <dbReference type="EMBL" id="TGE04708.1"/>
    </source>
</evidence>
<organism evidence="1 2">
    <name type="scientific">Hymenobacter fodinae</name>
    <dbReference type="NCBI Taxonomy" id="2510796"/>
    <lineage>
        <taxon>Bacteria</taxon>
        <taxon>Pseudomonadati</taxon>
        <taxon>Bacteroidota</taxon>
        <taxon>Cytophagia</taxon>
        <taxon>Cytophagales</taxon>
        <taxon>Hymenobacteraceae</taxon>
        <taxon>Hymenobacter</taxon>
    </lineage>
</organism>
<proteinExistence type="predicted"/>